<evidence type="ECO:0000313" key="2">
    <source>
        <dbReference type="Proteomes" id="UP001202867"/>
    </source>
</evidence>
<evidence type="ECO:0000313" key="1">
    <source>
        <dbReference type="EMBL" id="MCK0207664.1"/>
    </source>
</evidence>
<organism evidence="1 2">
    <name type="scientific">Ancylobacter koreensis</name>
    <dbReference type="NCBI Taxonomy" id="266121"/>
    <lineage>
        <taxon>Bacteria</taxon>
        <taxon>Pseudomonadati</taxon>
        <taxon>Pseudomonadota</taxon>
        <taxon>Alphaproteobacteria</taxon>
        <taxon>Hyphomicrobiales</taxon>
        <taxon>Xanthobacteraceae</taxon>
        <taxon>Ancylobacter</taxon>
    </lineage>
</organism>
<gene>
    <name evidence="1" type="ORF">MWN33_06410</name>
</gene>
<dbReference type="RefSeq" id="WP_247199593.1">
    <property type="nucleotide sequence ID" value="NZ_JALKCG010000001.1"/>
</dbReference>
<dbReference type="InterPro" id="IPR027266">
    <property type="entry name" value="TrmE/GcvT-like"/>
</dbReference>
<dbReference type="Gene3D" id="3.30.1360.120">
    <property type="entry name" value="Probable tRNA modification gtpase trme, domain 1"/>
    <property type="match status" value="1"/>
</dbReference>
<name>A0ABT0DKH3_9HYPH</name>
<accession>A0ABT0DKH3</accession>
<dbReference type="Pfam" id="PF04268">
    <property type="entry name" value="SoxG"/>
    <property type="match status" value="1"/>
</dbReference>
<comment type="caution">
    <text evidence="1">The sequence shown here is derived from an EMBL/GenBank/DDBJ whole genome shotgun (WGS) entry which is preliminary data.</text>
</comment>
<dbReference type="Gene3D" id="3.30.70.1520">
    <property type="entry name" value="Heterotetrameric sarcosine oxidase"/>
    <property type="match status" value="1"/>
</dbReference>
<dbReference type="EMBL" id="JALKCG010000001">
    <property type="protein sequence ID" value="MCK0207664.1"/>
    <property type="molecule type" value="Genomic_DNA"/>
</dbReference>
<keyword evidence="2" id="KW-1185">Reference proteome</keyword>
<dbReference type="SUPFAM" id="SSF103025">
    <property type="entry name" value="Folate-binding domain"/>
    <property type="match status" value="1"/>
</dbReference>
<proteinExistence type="predicted"/>
<sequence>MADRSPHDPLAGIAFDRVPPAGAYGVTGEPGIVVSTAEEPFIALVAARNGFGASVAERLGRAFGGPGLDRPHAGFGSGSTVVGIGPGRFLVLSRAEADLPGTLRAVLGTEAAITGQSDAFVLFDLSGARVPDLLAKGAPVDLDPRVFPVGDAATTLVAHIGATLWRSGETGWRVLVARSFEASFTRFLLGAGAEYGLRLEGRG</sequence>
<dbReference type="Proteomes" id="UP001202867">
    <property type="component" value="Unassembled WGS sequence"/>
</dbReference>
<protein>
    <submittedName>
        <fullName evidence="1">Sarcosine oxidase subunit gamma</fullName>
    </submittedName>
</protein>
<dbReference type="InterPro" id="IPR007375">
    <property type="entry name" value="SoxG"/>
</dbReference>
<reference evidence="2" key="1">
    <citation type="submission" date="2023-07" db="EMBL/GenBank/DDBJ databases">
        <title>Ancylobacter moscoviensis sp. nov., facultatively methylotrophic bacteria from activated sludge and the reclassification of Starkeya novella (Starkey 1934) Kelly et al. 2000 as Ancylobacter novellus comb. nov., Starkeya koreensis Im et al. 2006 as Ancylobacter koreensis comb.nov., Angulomicrobium tetraedrale Vasil'eva et al. 1986 as Ancylobacter tetraedralis comb. nov., Angulomicrobium amanitiforme Fritz et al. 2004 as Ancylobacter amanitiformis comb. nov. and Methylorhabdus multivorans Doronina et al. 1996 as Ancylobacter multivorans comb. nov. and emended description of the genus Ancylobacter.</title>
        <authorList>
            <person name="Doronina N."/>
            <person name="Chemodurova A."/>
            <person name="Grouzdev D."/>
            <person name="Koziaeva V."/>
            <person name="Shi W."/>
            <person name="Wu L."/>
            <person name="Kaparullina E."/>
        </authorList>
    </citation>
    <scope>NUCLEOTIDE SEQUENCE [LARGE SCALE GENOMIC DNA]</scope>
    <source>
        <strain evidence="2">Jip08</strain>
    </source>
</reference>